<evidence type="ECO:0000313" key="4">
    <source>
        <dbReference type="Proteomes" id="UP000241405"/>
    </source>
</evidence>
<gene>
    <name evidence="3" type="ORF">C9J18_15595</name>
    <name evidence="2" type="ORF">CTM96_12655</name>
</gene>
<evidence type="ECO:0000313" key="5">
    <source>
        <dbReference type="Proteomes" id="UP000241618"/>
    </source>
</evidence>
<dbReference type="Proteomes" id="UP000241405">
    <property type="component" value="Unassembled WGS sequence"/>
</dbReference>
<evidence type="ECO:0000259" key="1">
    <source>
        <dbReference type="Pfam" id="PF13539"/>
    </source>
</evidence>
<dbReference type="EMBL" id="PYMP01000016">
    <property type="protein sequence ID" value="PSU49639.1"/>
    <property type="molecule type" value="Genomic_DNA"/>
</dbReference>
<reference evidence="4 5" key="1">
    <citation type="submission" date="2018-03" db="EMBL/GenBank/DDBJ databases">
        <title>Whole genome sequencing of Histamine producing bacteria.</title>
        <authorList>
            <person name="Butler K."/>
        </authorList>
    </citation>
    <scope>NUCLEOTIDE SEQUENCE [LARGE SCALE GENOMIC DNA]</scope>
    <source>
        <strain evidence="3 5">FS-6.1</strain>
        <strain evidence="2 4">FS-6.2</strain>
    </source>
</reference>
<feature type="domain" description="Peptidase M15C" evidence="1">
    <location>
        <begin position="69"/>
        <end position="128"/>
    </location>
</feature>
<dbReference type="CDD" id="cd14845">
    <property type="entry name" value="L-Ala-D-Glu_peptidase_like"/>
    <property type="match status" value="1"/>
</dbReference>
<dbReference type="SUPFAM" id="SSF55166">
    <property type="entry name" value="Hedgehog/DD-peptidase"/>
    <property type="match status" value="1"/>
</dbReference>
<dbReference type="Gene3D" id="3.30.1380.10">
    <property type="match status" value="1"/>
</dbReference>
<dbReference type="AlphaFoldDB" id="A0A2T3JKW6"/>
<evidence type="ECO:0000313" key="2">
    <source>
        <dbReference type="EMBL" id="PSU24489.1"/>
    </source>
</evidence>
<proteinExistence type="predicted"/>
<dbReference type="RefSeq" id="WP_107188956.1">
    <property type="nucleotide sequence ID" value="NZ_PYMN01000001.1"/>
</dbReference>
<accession>A0A2T3JKW6</accession>
<name>A0A2T3JKW6_PHOPO</name>
<keyword evidence="4" id="KW-1185">Reference proteome</keyword>
<dbReference type="InterPro" id="IPR039561">
    <property type="entry name" value="Peptidase_M15C"/>
</dbReference>
<dbReference type="Pfam" id="PF13539">
    <property type="entry name" value="Peptidase_M15_4"/>
    <property type="match status" value="1"/>
</dbReference>
<protein>
    <submittedName>
        <fullName evidence="3">Peptidase M15</fullName>
    </submittedName>
</protein>
<sequence>MEKIKGSNMYHLGKTSLSRGYKLHPQLWACTALAITLSECDFGVSETIRTADRQRKLYYGTPKKTWTLNSKHMIQADGYGHAVDLVPLKKDGTADWDRCAVVKTAMFKAAAMIGITLRWGGDWNQNGDSRDEHQRGSYDGPHFEIIL</sequence>
<dbReference type="GO" id="GO:0008233">
    <property type="term" value="F:peptidase activity"/>
    <property type="evidence" value="ECO:0007669"/>
    <property type="project" value="InterPro"/>
</dbReference>
<dbReference type="EMBL" id="PYMO01000012">
    <property type="protein sequence ID" value="PSU24489.1"/>
    <property type="molecule type" value="Genomic_DNA"/>
</dbReference>
<dbReference type="Proteomes" id="UP000241618">
    <property type="component" value="Unassembled WGS sequence"/>
</dbReference>
<evidence type="ECO:0000313" key="3">
    <source>
        <dbReference type="EMBL" id="PSU49639.1"/>
    </source>
</evidence>
<comment type="caution">
    <text evidence="3">The sequence shown here is derived from an EMBL/GenBank/DDBJ whole genome shotgun (WGS) entry which is preliminary data.</text>
</comment>
<dbReference type="InterPro" id="IPR009045">
    <property type="entry name" value="Zn_M74/Hedgehog-like"/>
</dbReference>
<organism evidence="3 5">
    <name type="scientific">Photobacterium phosphoreum</name>
    <dbReference type="NCBI Taxonomy" id="659"/>
    <lineage>
        <taxon>Bacteria</taxon>
        <taxon>Pseudomonadati</taxon>
        <taxon>Pseudomonadota</taxon>
        <taxon>Gammaproteobacteria</taxon>
        <taxon>Vibrionales</taxon>
        <taxon>Vibrionaceae</taxon>
        <taxon>Photobacterium</taxon>
    </lineage>
</organism>